<dbReference type="PANTHER" id="PTHR43636:SF2">
    <property type="entry name" value="ELONGATION FACTOR G, MITOCHONDRIAL"/>
    <property type="match status" value="1"/>
</dbReference>
<keyword evidence="3" id="KW-0648">Protein biosynthesis</keyword>
<keyword evidence="1" id="KW-0547">Nucleotide-binding</keyword>
<dbReference type="Gene3D" id="3.30.70.870">
    <property type="entry name" value="Elongation Factor G (Translational Gtpase), domain 3"/>
    <property type="match status" value="1"/>
</dbReference>
<feature type="domain" description="Translation elongation factor EFG/EF2" evidence="5">
    <location>
        <begin position="388"/>
        <end position="464"/>
    </location>
</feature>
<dbReference type="Gene3D" id="2.40.30.10">
    <property type="entry name" value="Translation factors"/>
    <property type="match status" value="1"/>
</dbReference>
<evidence type="ECO:0000313" key="6">
    <source>
        <dbReference type="EMBL" id="CAG2060705.1"/>
    </source>
</evidence>
<dbReference type="Pfam" id="PF14492">
    <property type="entry name" value="EFG_III"/>
    <property type="match status" value="1"/>
</dbReference>
<proteinExistence type="predicted"/>
<dbReference type="Gene3D" id="3.30.230.10">
    <property type="match status" value="1"/>
</dbReference>
<evidence type="ECO:0000259" key="5">
    <source>
        <dbReference type="SMART" id="SM00889"/>
    </source>
</evidence>
<name>A0ABN7NY82_TIMPD</name>
<evidence type="ECO:0000256" key="3">
    <source>
        <dbReference type="ARBA" id="ARBA00022917"/>
    </source>
</evidence>
<dbReference type="Gene3D" id="3.40.50.300">
    <property type="entry name" value="P-loop containing nucleotide triphosphate hydrolases"/>
    <property type="match status" value="2"/>
</dbReference>
<dbReference type="SUPFAM" id="SSF54980">
    <property type="entry name" value="EF-G C-terminal domain-like"/>
    <property type="match status" value="1"/>
</dbReference>
<dbReference type="EMBL" id="CAJPIN010013261">
    <property type="protein sequence ID" value="CAG2060705.1"/>
    <property type="molecule type" value="Genomic_DNA"/>
</dbReference>
<dbReference type="Pfam" id="PF03144">
    <property type="entry name" value="GTP_EFTU_D2"/>
    <property type="match status" value="1"/>
</dbReference>
<accession>A0ABN7NY82</accession>
<dbReference type="InterPro" id="IPR014721">
    <property type="entry name" value="Ribsml_uS5_D2-typ_fold_subgr"/>
</dbReference>
<dbReference type="Proteomes" id="UP001153148">
    <property type="component" value="Unassembled WGS sequence"/>
</dbReference>
<keyword evidence="4" id="KW-0342">GTP-binding</keyword>
<dbReference type="SUPFAM" id="SSF54211">
    <property type="entry name" value="Ribosomal protein S5 domain 2-like"/>
    <property type="match status" value="1"/>
</dbReference>
<dbReference type="InterPro" id="IPR020568">
    <property type="entry name" value="Ribosomal_Su5_D2-typ_SF"/>
</dbReference>
<dbReference type="PANTHER" id="PTHR43636">
    <property type="entry name" value="ELONGATION FACTOR G, MITOCHONDRIAL"/>
    <property type="match status" value="1"/>
</dbReference>
<gene>
    <name evidence="6" type="ORF">TPAB3V08_LOCUS7661</name>
</gene>
<dbReference type="InterPro" id="IPR027417">
    <property type="entry name" value="P-loop_NTPase"/>
</dbReference>
<reference evidence="6" key="1">
    <citation type="submission" date="2021-03" db="EMBL/GenBank/DDBJ databases">
        <authorList>
            <person name="Tran Van P."/>
        </authorList>
    </citation>
    <scope>NUCLEOTIDE SEQUENCE</scope>
</reference>
<evidence type="ECO:0000256" key="4">
    <source>
        <dbReference type="ARBA" id="ARBA00023134"/>
    </source>
</evidence>
<evidence type="ECO:0000256" key="1">
    <source>
        <dbReference type="ARBA" id="ARBA00022741"/>
    </source>
</evidence>
<dbReference type="Pfam" id="PF03764">
    <property type="entry name" value="EFG_IV"/>
    <property type="match status" value="1"/>
</dbReference>
<dbReference type="CDD" id="cd04091">
    <property type="entry name" value="mtEFG1_II_like"/>
    <property type="match status" value="1"/>
</dbReference>
<dbReference type="InterPro" id="IPR004161">
    <property type="entry name" value="EFTu-like_2"/>
</dbReference>
<dbReference type="InterPro" id="IPR005517">
    <property type="entry name" value="Transl_elong_EFG/EF2_IV"/>
</dbReference>
<dbReference type="InterPro" id="IPR035647">
    <property type="entry name" value="EFG_III/V"/>
</dbReference>
<protein>
    <recommendedName>
        <fullName evidence="5">Translation elongation factor EFG/EF2 domain-containing protein</fullName>
    </recommendedName>
</protein>
<dbReference type="InterPro" id="IPR009000">
    <property type="entry name" value="Transl_B-barrel_sf"/>
</dbReference>
<keyword evidence="7" id="KW-1185">Reference proteome</keyword>
<keyword evidence="2" id="KW-0251">Elongation factor</keyword>
<evidence type="ECO:0000256" key="2">
    <source>
        <dbReference type="ARBA" id="ARBA00022768"/>
    </source>
</evidence>
<dbReference type="InterPro" id="IPR041095">
    <property type="entry name" value="EFG_II"/>
</dbReference>
<comment type="caution">
    <text evidence="6">The sequence shown here is derived from an EMBL/GenBank/DDBJ whole genome shotgun (WGS) entry which is preliminary data.</text>
</comment>
<sequence length="464" mass="52349">MDPERLPWSKLAHNAAFLQLPIGLESNTAGLVDLVSRKALYFEGVFGEVVREDEVPATMRLECEELRQELIEHVSNVDDTLGELFLGENTIVRDLFLEVVREDEVPATMRLECEELRQELIEHVSNVDDTLGELFLGENTLVRDLFLEEKTPTESDLKAAIRRSCLRRMFTPVLLGTALKNKGVQPLLDAVIDYLPNPGEVNNFALREIGREETEKVVLDPARDGRAPFLGLAFKLEAGRYGQLTYLRCYQGVLRKGENIFNVRTSKKVRIARLVRLHSSEMEDVLEVYSGDIFALFGVDCASGDTFESIFVPDPVVSMSINPTNSKDRDNFSKAVARFTKEDPTFHFHYDEDNKETIVSGMGELHLEIYAQRMEREYGCPVILGKPKVSFRETLTSPCTFDFLHKKQSGGSGQFARVTGILEPLPAHQNTQLEFVDETIGTNIPKQFVPGIEKGFRLMAQKGQ</sequence>
<dbReference type="SUPFAM" id="SSF52540">
    <property type="entry name" value="P-loop containing nucleoside triphosphate hydrolases"/>
    <property type="match status" value="2"/>
</dbReference>
<evidence type="ECO:0000313" key="7">
    <source>
        <dbReference type="Proteomes" id="UP001153148"/>
    </source>
</evidence>
<dbReference type="SUPFAM" id="SSF50447">
    <property type="entry name" value="Translation proteins"/>
    <property type="match status" value="1"/>
</dbReference>
<dbReference type="InterPro" id="IPR009022">
    <property type="entry name" value="EFG_III"/>
</dbReference>
<organism evidence="6 7">
    <name type="scientific">Timema podura</name>
    <name type="common">Walking stick</name>
    <dbReference type="NCBI Taxonomy" id="61482"/>
    <lineage>
        <taxon>Eukaryota</taxon>
        <taxon>Metazoa</taxon>
        <taxon>Ecdysozoa</taxon>
        <taxon>Arthropoda</taxon>
        <taxon>Hexapoda</taxon>
        <taxon>Insecta</taxon>
        <taxon>Pterygota</taxon>
        <taxon>Neoptera</taxon>
        <taxon>Polyneoptera</taxon>
        <taxon>Phasmatodea</taxon>
        <taxon>Timematodea</taxon>
        <taxon>Timematoidea</taxon>
        <taxon>Timematidae</taxon>
        <taxon>Timema</taxon>
    </lineage>
</organism>
<dbReference type="SMART" id="SM00889">
    <property type="entry name" value="EFG_IV"/>
    <property type="match status" value="1"/>
</dbReference>
<dbReference type="CDD" id="cd16262">
    <property type="entry name" value="EFG_III"/>
    <property type="match status" value="1"/>
</dbReference>